<evidence type="ECO:0000256" key="1">
    <source>
        <dbReference type="ARBA" id="ARBA00004123"/>
    </source>
</evidence>
<keyword evidence="10" id="KW-1185">Reference proteome</keyword>
<comment type="subcellular location">
    <subcellularLocation>
        <location evidence="2">Cytoplasm</location>
    </subcellularLocation>
    <subcellularLocation>
        <location evidence="1">Nucleus</location>
    </subcellularLocation>
</comment>
<dbReference type="InterPro" id="IPR045305">
    <property type="entry name" value="RRM2_I_PABPs"/>
</dbReference>
<dbReference type="Proteomes" id="UP000316079">
    <property type="component" value="Unassembled WGS sequence"/>
</dbReference>
<dbReference type="FunFam" id="3.30.70.330:FF:000003">
    <property type="entry name" value="Polyadenylate-binding protein"/>
    <property type="match status" value="1"/>
</dbReference>
<accession>A0A553MKI3</accession>
<keyword evidence="4" id="KW-0677">Repeat</keyword>
<evidence type="ECO:0000256" key="5">
    <source>
        <dbReference type="ARBA" id="ARBA00022884"/>
    </source>
</evidence>
<dbReference type="FunFam" id="3.30.70.330:FF:000651">
    <property type="entry name" value="Poly(A) binding protein cytoplasmic 1 like"/>
    <property type="match status" value="1"/>
</dbReference>
<feature type="domain" description="RRM" evidence="8">
    <location>
        <begin position="6"/>
        <end position="84"/>
    </location>
</feature>
<evidence type="ECO:0000313" key="9">
    <source>
        <dbReference type="EMBL" id="TRY53696.1"/>
    </source>
</evidence>
<evidence type="ECO:0000256" key="6">
    <source>
        <dbReference type="ARBA" id="ARBA00023242"/>
    </source>
</evidence>
<dbReference type="InterPro" id="IPR035979">
    <property type="entry name" value="RBD_domain_sf"/>
</dbReference>
<evidence type="ECO:0000259" key="8">
    <source>
        <dbReference type="PROSITE" id="PS50102"/>
    </source>
</evidence>
<gene>
    <name evidence="9" type="ORF">DNTS_004028</name>
</gene>
<dbReference type="CDD" id="cd12379">
    <property type="entry name" value="RRM2_I_PABPs"/>
    <property type="match status" value="1"/>
</dbReference>
<organism evidence="9 10">
    <name type="scientific">Danionella cerebrum</name>
    <dbReference type="NCBI Taxonomy" id="2873325"/>
    <lineage>
        <taxon>Eukaryota</taxon>
        <taxon>Metazoa</taxon>
        <taxon>Chordata</taxon>
        <taxon>Craniata</taxon>
        <taxon>Vertebrata</taxon>
        <taxon>Euteleostomi</taxon>
        <taxon>Actinopterygii</taxon>
        <taxon>Neopterygii</taxon>
        <taxon>Teleostei</taxon>
        <taxon>Ostariophysi</taxon>
        <taxon>Cypriniformes</taxon>
        <taxon>Danionidae</taxon>
        <taxon>Danioninae</taxon>
        <taxon>Danionella</taxon>
    </lineage>
</organism>
<dbReference type="InterPro" id="IPR000504">
    <property type="entry name" value="RRM_dom"/>
</dbReference>
<dbReference type="GO" id="GO:0003723">
    <property type="term" value="F:RNA binding"/>
    <property type="evidence" value="ECO:0007669"/>
    <property type="project" value="UniProtKB-UniRule"/>
</dbReference>
<comment type="caution">
    <text evidence="9">The sequence shown here is derived from an EMBL/GenBank/DDBJ whole genome shotgun (WGS) entry which is preliminary data.</text>
</comment>
<keyword evidence="3" id="KW-0963">Cytoplasm</keyword>
<dbReference type="OrthoDB" id="19742at2759"/>
<name>A0A553MKI3_9TELE</name>
<dbReference type="AlphaFoldDB" id="A0A553MKI3"/>
<dbReference type="EMBL" id="SRMA01027472">
    <property type="protein sequence ID" value="TRY53696.1"/>
    <property type="molecule type" value="Genomic_DNA"/>
</dbReference>
<dbReference type="SMART" id="SM00361">
    <property type="entry name" value="RRM_1"/>
    <property type="match status" value="3"/>
</dbReference>
<dbReference type="Pfam" id="PF00076">
    <property type="entry name" value="RRM_1"/>
    <property type="match status" value="3"/>
</dbReference>
<dbReference type="STRING" id="623744.A0A553MKI3"/>
<feature type="domain" description="RRM" evidence="8">
    <location>
        <begin position="94"/>
        <end position="170"/>
    </location>
</feature>
<dbReference type="CDD" id="cd12378">
    <property type="entry name" value="RRM1_I_PABPs"/>
    <property type="match status" value="1"/>
</dbReference>
<evidence type="ECO:0000256" key="4">
    <source>
        <dbReference type="ARBA" id="ARBA00022737"/>
    </source>
</evidence>
<dbReference type="FunFam" id="3.30.70.330:FF:000234">
    <property type="entry name" value="Polyadenylate-binding protein 5"/>
    <property type="match status" value="1"/>
</dbReference>
<dbReference type="SMART" id="SM00360">
    <property type="entry name" value="RRM"/>
    <property type="match status" value="3"/>
</dbReference>
<feature type="domain" description="RRM" evidence="8">
    <location>
        <begin position="186"/>
        <end position="263"/>
    </location>
</feature>
<evidence type="ECO:0000256" key="7">
    <source>
        <dbReference type="PROSITE-ProRule" id="PRU00176"/>
    </source>
</evidence>
<dbReference type="Gene3D" id="3.30.70.330">
    <property type="match status" value="3"/>
</dbReference>
<evidence type="ECO:0000256" key="3">
    <source>
        <dbReference type="ARBA" id="ARBA00022490"/>
    </source>
</evidence>
<feature type="non-terminal residue" evidence="9">
    <location>
        <position position="1"/>
    </location>
</feature>
<dbReference type="PANTHER" id="PTHR24012">
    <property type="entry name" value="RNA BINDING PROTEIN"/>
    <property type="match status" value="1"/>
</dbReference>
<keyword evidence="6" id="KW-0539">Nucleus</keyword>
<dbReference type="PROSITE" id="PS50102">
    <property type="entry name" value="RRM"/>
    <property type="match status" value="3"/>
</dbReference>
<evidence type="ECO:0000313" key="10">
    <source>
        <dbReference type="Proteomes" id="UP000316079"/>
    </source>
</evidence>
<keyword evidence="5 7" id="KW-0694">RNA-binding</keyword>
<feature type="non-terminal residue" evidence="9">
    <location>
        <position position="287"/>
    </location>
</feature>
<reference evidence="9 10" key="1">
    <citation type="journal article" date="2019" name="Sci. Data">
        <title>Hybrid genome assembly and annotation of Danionella translucida.</title>
        <authorList>
            <person name="Kadobianskyi M."/>
            <person name="Schulze L."/>
            <person name="Schuelke M."/>
            <person name="Judkewitz B."/>
        </authorList>
    </citation>
    <scope>NUCLEOTIDE SEQUENCE [LARGE SCALE GENOMIC DNA]</scope>
    <source>
        <strain evidence="9 10">Bolton</strain>
    </source>
</reference>
<protein>
    <recommendedName>
        <fullName evidence="8">RRM domain-containing protein</fullName>
    </recommendedName>
</protein>
<sequence>KIKASTSLYVGDLHAEVNESMLFERFNAVGSVQSIRVCRDRLTLLSLGYAYVNFERAEDAERALDTLNFTLMLQKPMRLMWSQRDPSLRKSGVGNIFIKNLQKAIDSEALFDIFSPFGSILSCKVACDENGPKGFGFVHFETQEAAEKAIEKLNGMIINEHKVFVGHFKSHEKREAELQERAKHFTNVYVKNLGPNVNERTLVELFSKFGLTHSVRVMVDEQGNSRGFGFISFEKHTNAQQAVCELNGMEVDGRCLCVCRAQKRRERQMELKKHFELIKQERMNRYQ</sequence>
<dbReference type="GO" id="GO:0005737">
    <property type="term" value="C:cytoplasm"/>
    <property type="evidence" value="ECO:0007669"/>
    <property type="project" value="UniProtKB-SubCell"/>
</dbReference>
<evidence type="ECO:0000256" key="2">
    <source>
        <dbReference type="ARBA" id="ARBA00004496"/>
    </source>
</evidence>
<proteinExistence type="predicted"/>
<dbReference type="InterPro" id="IPR003954">
    <property type="entry name" value="RRM_euk-type"/>
</dbReference>
<dbReference type="GO" id="GO:0005634">
    <property type="term" value="C:nucleus"/>
    <property type="evidence" value="ECO:0007669"/>
    <property type="project" value="UniProtKB-SubCell"/>
</dbReference>
<dbReference type="InterPro" id="IPR012677">
    <property type="entry name" value="Nucleotide-bd_a/b_plait_sf"/>
</dbReference>
<dbReference type="SUPFAM" id="SSF54928">
    <property type="entry name" value="RNA-binding domain, RBD"/>
    <property type="match status" value="2"/>
</dbReference>
<dbReference type="InterPro" id="IPR034364">
    <property type="entry name" value="PABP_RRM1"/>
</dbReference>